<evidence type="ECO:0000313" key="31">
    <source>
        <dbReference type="EMBL" id="PWI71611.1"/>
    </source>
</evidence>
<dbReference type="GO" id="GO:0006281">
    <property type="term" value="P:DNA repair"/>
    <property type="evidence" value="ECO:0007669"/>
    <property type="project" value="InterPro"/>
</dbReference>
<dbReference type="FunFam" id="1.10.10.10:FF:000014">
    <property type="entry name" value="Cullin 1"/>
    <property type="match status" value="1"/>
</dbReference>
<comment type="catalytic activity">
    <reaction evidence="21 25">
        <text>L-threonyl-[protein] + ATP = O-phospho-L-threonyl-[protein] + ADP + H(+)</text>
        <dbReference type="Rhea" id="RHEA:46608"/>
        <dbReference type="Rhea" id="RHEA-COMP:11060"/>
        <dbReference type="Rhea" id="RHEA-COMP:11605"/>
        <dbReference type="ChEBI" id="CHEBI:15378"/>
        <dbReference type="ChEBI" id="CHEBI:30013"/>
        <dbReference type="ChEBI" id="CHEBI:30616"/>
        <dbReference type="ChEBI" id="CHEBI:61977"/>
        <dbReference type="ChEBI" id="CHEBI:456216"/>
        <dbReference type="EC" id="2.7.11.1"/>
    </reaction>
</comment>
<dbReference type="GO" id="GO:0031625">
    <property type="term" value="F:ubiquitin protein ligase binding"/>
    <property type="evidence" value="ECO:0007669"/>
    <property type="project" value="InterPro"/>
</dbReference>
<dbReference type="InterPro" id="IPR016158">
    <property type="entry name" value="Cullin_homology"/>
</dbReference>
<dbReference type="FunFam" id="3.30.1010.10:FF:000019">
    <property type="entry name" value="Serine/threonine-protein kinase Tel1"/>
    <property type="match status" value="1"/>
</dbReference>
<dbReference type="EC" id="2.7.11.1" evidence="6 25"/>
<evidence type="ECO:0000259" key="29">
    <source>
        <dbReference type="PROSITE" id="PS51189"/>
    </source>
</evidence>
<evidence type="ECO:0000256" key="25">
    <source>
        <dbReference type="RuleBase" id="RU365027"/>
    </source>
</evidence>
<evidence type="ECO:0000256" key="21">
    <source>
        <dbReference type="ARBA" id="ARBA00047899"/>
    </source>
</evidence>
<comment type="function">
    <text evidence="20 25">Serine/threonine protein kinase which activates checkpoint signaling upon genotoxic stresses such as ionizing radiation (IR), ultraviolet light (UV), or DNA replication stalling, thereby acting as a DNA damage sensor. Recognizes the substrate consensus sequence [ST]-Q. Phosphorylates histone H2A to form H2AS128ph (gamma-H2A) at sites of DNA damage, involved in the regulation of DNA damage response mechanism. Required for the control of telomere length and genome stability.</text>
</comment>
<feature type="region of interest" description="Disordered" evidence="26">
    <location>
        <begin position="3028"/>
        <end position="3119"/>
    </location>
</feature>
<dbReference type="PANTHER" id="PTHR37079">
    <property type="entry name" value="SERINE/THREONINE-PROTEIN KINASE ATM"/>
    <property type="match status" value="1"/>
</dbReference>
<dbReference type="GO" id="GO:0005524">
    <property type="term" value="F:ATP binding"/>
    <property type="evidence" value="ECO:0007669"/>
    <property type="project" value="UniProtKB-KW"/>
</dbReference>
<evidence type="ECO:0000256" key="5">
    <source>
        <dbReference type="ARBA" id="ARBA00011370"/>
    </source>
</evidence>
<comment type="similarity">
    <text evidence="3 23 24">Belongs to the cullin family.</text>
</comment>
<dbReference type="SUPFAM" id="SSF46785">
    <property type="entry name" value="Winged helix' DNA-binding domain"/>
    <property type="match status" value="1"/>
</dbReference>
<dbReference type="InterPro" id="IPR036940">
    <property type="entry name" value="PI3/4_kinase_cat_sf"/>
</dbReference>
<evidence type="ECO:0000256" key="24">
    <source>
        <dbReference type="RuleBase" id="RU003829"/>
    </source>
</evidence>
<feature type="region of interest" description="Disordered" evidence="26">
    <location>
        <begin position="425"/>
        <end position="444"/>
    </location>
</feature>
<dbReference type="Gene3D" id="3.30.1010.10">
    <property type="entry name" value="Phosphatidylinositol 3-kinase Catalytic Subunit, Chain A, domain 4"/>
    <property type="match status" value="1"/>
</dbReference>
<feature type="domain" description="FATC" evidence="30">
    <location>
        <begin position="2893"/>
        <end position="2925"/>
    </location>
</feature>
<dbReference type="InterPro" id="IPR003152">
    <property type="entry name" value="FATC_dom"/>
</dbReference>
<dbReference type="GO" id="GO:0005634">
    <property type="term" value="C:nucleus"/>
    <property type="evidence" value="ECO:0007669"/>
    <property type="project" value="UniProtKB-SubCell"/>
</dbReference>
<evidence type="ECO:0000256" key="3">
    <source>
        <dbReference type="ARBA" id="ARBA00006019"/>
    </source>
</evidence>
<dbReference type="SMART" id="SM00182">
    <property type="entry name" value="CULLIN"/>
    <property type="match status" value="1"/>
</dbReference>
<dbReference type="InterPro" id="IPR018936">
    <property type="entry name" value="PI3/4_kinase_CS"/>
</dbReference>
<dbReference type="InterPro" id="IPR011009">
    <property type="entry name" value="Kinase-like_dom_sf"/>
</dbReference>
<feature type="compositionally biased region" description="Low complexity" evidence="26">
    <location>
        <begin position="3088"/>
        <end position="3098"/>
    </location>
</feature>
<dbReference type="SMART" id="SM01343">
    <property type="entry name" value="FATC"/>
    <property type="match status" value="1"/>
</dbReference>
<dbReference type="GO" id="GO:0006325">
    <property type="term" value="P:chromatin organization"/>
    <property type="evidence" value="ECO:0007669"/>
    <property type="project" value="UniProtKB-KW"/>
</dbReference>
<evidence type="ECO:0000256" key="4">
    <source>
        <dbReference type="ARBA" id="ARBA00010769"/>
    </source>
</evidence>
<evidence type="ECO:0000256" key="22">
    <source>
        <dbReference type="ARBA" id="ARBA00048679"/>
    </source>
</evidence>
<comment type="subcellular location">
    <subcellularLocation>
        <location evidence="2 25">Chromosome</location>
        <location evidence="2 25">Telomere</location>
    </subcellularLocation>
    <subcellularLocation>
        <location evidence="1 25">Nucleus</location>
    </subcellularLocation>
</comment>
<dbReference type="SMART" id="SM00146">
    <property type="entry name" value="PI3Kc"/>
    <property type="match status" value="1"/>
</dbReference>
<dbReference type="PROSITE" id="PS50290">
    <property type="entry name" value="PI3_4_KINASE_3"/>
    <property type="match status" value="1"/>
</dbReference>
<dbReference type="InterPro" id="IPR001373">
    <property type="entry name" value="Cullin_N"/>
</dbReference>
<feature type="region of interest" description="Disordered" evidence="26">
    <location>
        <begin position="184"/>
        <end position="215"/>
    </location>
</feature>
<dbReference type="SUPFAM" id="SSF56112">
    <property type="entry name" value="Protein kinase-like (PK-like)"/>
    <property type="match status" value="1"/>
</dbReference>
<dbReference type="InterPro" id="IPR044107">
    <property type="entry name" value="PIKKc_ATM"/>
</dbReference>
<dbReference type="InterPro" id="IPR014009">
    <property type="entry name" value="PIK_FAT"/>
</dbReference>
<evidence type="ECO:0000259" key="28">
    <source>
        <dbReference type="PROSITE" id="PS50290"/>
    </source>
</evidence>
<dbReference type="GO" id="GO:0000781">
    <property type="term" value="C:chromosome, telomeric region"/>
    <property type="evidence" value="ECO:0007669"/>
    <property type="project" value="UniProtKB-SubCell"/>
</dbReference>
<sequence length="3924" mass="437815">MASAQKATVRNLARDIKSGAPRDREKAVDDLYHLLKNKTANLTALEDKGYHEIFEALFSLVLVEKPVYYDNRKTQAKRNTAASRLSKCASAVRVAASRGVARLGRKTLLAFIDHITQVLPGPNDDFVAPLLQDYVKALVDVLRHSAHVELLARKDGAPWISCVDFLLDVCVYILPSESRSSVVALSRDSPAPGTPTLWSTGRSSGSNQSQKRVNKPEGRPILDALEGLDCLVQAANAPVLQRAKDVTDLVLRVLALKNLSLDPTQSACFAIANNIFAVTQADDFQLANSLVRNLLPLMSYWWRADKVSQDEAIKTLRNEISKTIFLTHLHIEYLATKALDATVRNDVENLVEPLWLEYAKRGDPFRLQLHDLTFATSSLPDDSLRLQSFGLRHHNTEGESHWALVQNIALLEAILLRIRRNPGVAETDRQEQPHKRRRTQESASRIRLKLKSRDINEQRTALQLVPFLIAINVLETEEIRDLLADLAVCASNKHATTASWALIACASCAMVPEIREDLIDTWRQVWSIAARSVSQPAISRASCFALKTILEADILPRHALTDDLNGFVVTADINGPAILCDTSLSFMSYLLQERNVRLPNASQVTSSHIIRWAFLKWNPSEPGYASFQSIHVQPLDMVNLLRLCCGMSALVSNDRPALSGAALSGAWKVQKEISPFNRYLLLLDHKLDDRQKGAGADAPSEPNIPHADSSNVYTSRKLILELFYPKIEELVSLNQSWTKKVGEGGTQISLERFQSLLSACIIGAMLLPQVNDLNSMQSTAVEPALLELAEKSLAIALDSVEPLSFTDLVLRLLRPCIPDLTTTSLGRLHSENVGLLRLIAKVATALERQQLVPDLDNLDSMELDDEFDSQSSRATTASQPRPMPRHNTQMSTSLRAFYADTRSRLALLRVLAVDTSQVGIVPNAWLDQLLSMPDDDLLMCQRLLIEVCDSDMVIDLENALRLVQRLGAIIGAYEYQCCEVALTTCIEVINGLHGVWLNDKGDLSDGVGDLYNYFVKVCLPSNFFSPRAQMSMAHLLFTLLRVDPSYGTDLGLDSCRTSLLYILGSGTTKAKCYIADRIANIFELYILMLHDEVFVDVLDSLPANSEDSAGIAFRLLVLSRLACRWPTLLRRCIYHIFETPGKIAQATEYARWCLADIAAELNLESPKTLFMLFSRQLLYTWMEGDSLQDIPYSIFGFQELAELLRSAQAETMALGLMRGQDATCADLSRLIGSSEEEVIQRTFATTLSYAMIYGDAFAEPGKPKGEDRIRKKLGAKLYAEAIYINFADIVAQFFDLIDQEDSPERVFRRHPDLAYAADNLEAMKKMSHSPANLPPNQQPMFRAKYVIHDLFRLCQSTEFQFHDLWTPALVLSIARKLFSTIHPALGSLHACSVLRKVRLVMCLAGPVALDSYCLEMLLNSIRAFVVDSECADDALGMTKYLLEGGAQYLKQSPSFLAGYALSTLASLRVFLESSQSSTTQESQFKATMNKAQSFHEWFGSYLSRYESPAFKSDAQATSFKSITQSAARIRSSGNAEKDTFESSLLLDILRDSTSDDGLLNEPSRRLALGLLCSDFTIPQSVSNDVVESDEDAIAHAEGVWKSCEAQDLSQDYLAWAGRVVGRSFAASGAIPDDTLRESRLRQYSSMTHGSNGSEEALLRLLQDLASSQDSVVAGMAEAALRGTVSQAVLQDDEPLVVACQRSLNEPLFVASQWGGYRIPPSETPAASSIEAHSVWKEEVASPCWLTRLSVHLAESVPDSILLSVLPPILAKVEGFAERAFPFVVHLVLYFLLEQQQTMKRQLSTAVKGWLMSTAPASRDNVKLLINAILYLRTQEYPKESSIEDRLHWLEVDYSAAASAASRCGMYKTSLLFAELISSDNTRASRRSSAAREADISDTLLSIFENIDDPDTYYGLPEEASLAKVLARVEYEKEGAKSLAFRGALYDSNIRLRRPEAETDAQALVGALGTLGLAGLSHSVLQTQQNNGASNGSVESTFGTARQLELWNLPAPLTSEHHTVAVYKAYQSMHQATAMSAVRSAVYDGFSKIMQKTTEATVNATTVRSRLTALAALVELDDLLNAADENDMDKNLIKFRDRDRWMRSGRYDDVSQILSCRGTTTSMLSQHAPLLNNTRLTTSALRRFQVESMLLASGVYRYHQATQESLNVSTALNKLIPLCEDLGLHVDAAIKIEVANALWDHREMSTSIRMLQGIDTDSSLSKQSIPVSRSDLLSKIGHKVSIARLEKPRDIQKTYLEPALKELKRDATSDKEAGAVYHQFATFCDEQLQDVDGLEDLARLQNLKKGKSEEVAELKALISSTKDTQLRTRYSHVLNKEKQWLDLDEQELRRVEQTRTEFVRLSLENYLLSLATSDEYNNDALRFTALWLERSTEDVTNKAVQRHLSSVPTRKFAGLMNQLTSRLQNQDTAFQRLLLELVYSICVDHPYHGMYQIWSGTKARAQQKDEVAVLRVKATEKVAQRLAATKSVADIWLAIEKTSKYYHMLAMDRNTSKYKSGSKIALKDANAALNLVNCLAKYRIPPPTMDLEVSANKDYSRVPYISKLEPTMTIASGVSAPKIITAVGSDGKKYKQLVKGGHDDLRQDAIMEQVFAAVSSLLKLHRSTQQRNLGIRTYKVLPLTATSGLIEFVPNTIPLHEFLMPAHERYYPRDLKGSQCRKEIFNVQSRTVETRISTYRKVTDKFHPVMRYFFMENFTDPDDWFTRRLAYTRSTAAISMLGHVLGLGDRHGHNILLDTKTGEAVHIDLGVAFEAGRILPVPELVPFRLTRDIVDGMGITKTEGVFRRCCEFTLDALREEQYSIMTILDVLRYDPLYTWTVSPLRLAKLQKARQDDDTGAEEPDHSEADAKRGKKAAHFNEPSEADRALEVVRKKLSKTLSVTATVNDLINQATDERNLAVLYSGEMGRVCLMRARIYGEVGVAWLGNVDLVRMNSWVGVGDGITWQVRGIESVAATTVPPTLAEECKQRNWKLPPLPASSSTSSDATTPGATDRLLRHCQRDSTRIRHLGSAALLLAPPSPRASADRTQPRPGGRSAREEAQKVHRRGASRRQRARPMQAEPDTPSRRRPRLSSSSSAATAAKRPKFAADTPPSMASARARGKMPETAIDLTSSGPGSPVAAAPAQARPAGSAFQPYSGAKKLVIKNLRASTKSDAAHVDEYYARTERELQAAIDAILAGERPAVPLERLYRGVEDMCRRGHAAKICGMLTNRVDHHLQDVVLFRIKRAGAGSDLDTLRSVLAEWKTWNSQAITLRSTFSYLDRTYLLRESLPSINDMTIAYFRRMAFAQPAVPADRLTGKRAVAGICEMVEYDRRGDGRMDGSLLKDAIRMLYVLGVYVKHFEPLFLKQSDAYFKEFGESWSGASLKEYIAACETLLQKEDYRCIAYNLESTTEKQLMDSAYKILIDQYSDKLLNGGSLAHLLSEKDFKSMKGLYELLRLSGIQKKLKAPWADYIRSTGASIVSDKERGDEMVLRLLELRRSLDLMIRDAFDKDEVFLWGMREAFGKFMNDRATAACWDSGTSKIGEMTAKYIDMLLRGGLKALPKDLLSDVKDRAAAEKLGHASSADEDAELDRQLDQALELFRFIEGKDAFEAFYKKDLARRLLMGRSASQDAERNMLTKLRSECGSNFTHNLEQMFKDQELAKDEMEGYKQWRDAEPERKARVDLSVMILSASAWPTYPDVRLNLPDAVATEIERFDGHYKNKHTGRILTWKHSLAHCAIKASFPKGPKELLVSAYQAVVLMLFNDVSGETGFLTYDQISAATGLQGGDLERTLQSLACGKARVLLKHPKGRDVKPTDTFSFNTAFSDPKYRVKINQIQLKETKEENKATHERIAQDRRFETQAAIVRIMKSRKSMGHAELVAEVINLTKKRGSVEPAAIKKEIESLIEKDYIEREDNAYTYLA</sequence>
<evidence type="ECO:0000256" key="11">
    <source>
        <dbReference type="ARBA" id="ARBA00022679"/>
    </source>
</evidence>
<dbReference type="Pfam" id="PF00454">
    <property type="entry name" value="PI3_PI4_kinase"/>
    <property type="match status" value="1"/>
</dbReference>
<evidence type="ECO:0000256" key="6">
    <source>
        <dbReference type="ARBA" id="ARBA00012513"/>
    </source>
</evidence>
<evidence type="ECO:0000256" key="18">
    <source>
        <dbReference type="ARBA" id="ARBA00022895"/>
    </source>
</evidence>
<feature type="region of interest" description="Disordered" evidence="26">
    <location>
        <begin position="866"/>
        <end position="888"/>
    </location>
</feature>
<dbReference type="InterPro" id="IPR000403">
    <property type="entry name" value="PI3/4_kinase_cat_dom"/>
</dbReference>
<dbReference type="InterPro" id="IPR036390">
    <property type="entry name" value="WH_DNA-bd_sf"/>
</dbReference>
<evidence type="ECO:0000256" key="15">
    <source>
        <dbReference type="ARBA" id="ARBA00022840"/>
    </source>
</evidence>
<dbReference type="InterPro" id="IPR036388">
    <property type="entry name" value="WH-like_DNA-bd_sf"/>
</dbReference>
<evidence type="ECO:0000256" key="1">
    <source>
        <dbReference type="ARBA" id="ARBA00004123"/>
    </source>
</evidence>
<evidence type="ECO:0000256" key="12">
    <source>
        <dbReference type="ARBA" id="ARBA00022741"/>
    </source>
</evidence>
<evidence type="ECO:0000313" key="32">
    <source>
        <dbReference type="Proteomes" id="UP000245956"/>
    </source>
</evidence>
<proteinExistence type="inferred from homology"/>
<dbReference type="InterPro" id="IPR038980">
    <property type="entry name" value="ATM_plant"/>
</dbReference>
<dbReference type="Gene3D" id="3.30.230.130">
    <property type="entry name" value="Cullin, Chain C, Domain 2"/>
    <property type="match status" value="1"/>
</dbReference>
<dbReference type="SMART" id="SM00884">
    <property type="entry name" value="Cullin_Nedd8"/>
    <property type="match status" value="1"/>
</dbReference>
<feature type="domain" description="FAT" evidence="29">
    <location>
        <begin position="1855"/>
        <end position="2458"/>
    </location>
</feature>
<evidence type="ECO:0000256" key="20">
    <source>
        <dbReference type="ARBA" id="ARBA00025079"/>
    </source>
</evidence>
<keyword evidence="15 25" id="KW-0067">ATP-binding</keyword>
<accession>A0A2U3EAT4</accession>
<dbReference type="InterPro" id="IPR016159">
    <property type="entry name" value="Cullin_repeat-like_dom_sf"/>
</dbReference>
<dbReference type="Pfam" id="PF11640">
    <property type="entry name" value="TAN"/>
    <property type="match status" value="1"/>
</dbReference>
<evidence type="ECO:0000259" key="30">
    <source>
        <dbReference type="PROSITE" id="PS51190"/>
    </source>
</evidence>
<dbReference type="PROSITE" id="PS50069">
    <property type="entry name" value="CULLIN_2"/>
    <property type="match status" value="1"/>
</dbReference>
<dbReference type="FunFam" id="1.20.1310.10:FF:000031">
    <property type="entry name" value="Ubiquitin ligase subunit CulD"/>
    <property type="match status" value="1"/>
</dbReference>
<evidence type="ECO:0000256" key="26">
    <source>
        <dbReference type="SAM" id="MobiDB-lite"/>
    </source>
</evidence>
<keyword evidence="16" id="KW-0832">Ubl conjugation</keyword>
<comment type="catalytic activity">
    <reaction evidence="22">
        <text>L-seryl-[protein] + ATP = O-phospho-L-seryl-[protein] + ADP + H(+)</text>
        <dbReference type="Rhea" id="RHEA:17989"/>
        <dbReference type="Rhea" id="RHEA-COMP:9863"/>
        <dbReference type="Rhea" id="RHEA-COMP:11604"/>
        <dbReference type="ChEBI" id="CHEBI:15378"/>
        <dbReference type="ChEBI" id="CHEBI:29999"/>
        <dbReference type="ChEBI" id="CHEBI:30616"/>
        <dbReference type="ChEBI" id="CHEBI:83421"/>
        <dbReference type="ChEBI" id="CHEBI:456216"/>
        <dbReference type="EC" id="2.7.11.1"/>
    </reaction>
</comment>
<dbReference type="GO" id="GO:0006511">
    <property type="term" value="P:ubiquitin-dependent protein catabolic process"/>
    <property type="evidence" value="ECO:0007669"/>
    <property type="project" value="InterPro"/>
</dbReference>
<evidence type="ECO:0000256" key="17">
    <source>
        <dbReference type="ARBA" id="ARBA00022853"/>
    </source>
</evidence>
<keyword evidence="13 25" id="KW-0227">DNA damage</keyword>
<keyword evidence="14 25" id="KW-0418">Kinase</keyword>
<keyword evidence="10 25" id="KW-0723">Serine/threonine-protein kinase</keyword>
<dbReference type="GO" id="GO:0035556">
    <property type="term" value="P:intracellular signal transduction"/>
    <property type="evidence" value="ECO:0007669"/>
    <property type="project" value="UniProtKB-ARBA"/>
</dbReference>
<feature type="domain" description="Cullin family profile" evidence="27">
    <location>
        <begin position="3541"/>
        <end position="3798"/>
    </location>
</feature>
<evidence type="ECO:0000256" key="14">
    <source>
        <dbReference type="ARBA" id="ARBA00022777"/>
    </source>
</evidence>
<dbReference type="GO" id="GO:0004674">
    <property type="term" value="F:protein serine/threonine kinase activity"/>
    <property type="evidence" value="ECO:0007669"/>
    <property type="project" value="UniProtKB-KW"/>
</dbReference>
<dbReference type="Gene3D" id="1.10.1070.11">
    <property type="entry name" value="Phosphatidylinositol 3-/4-kinase, catalytic domain"/>
    <property type="match status" value="1"/>
</dbReference>
<evidence type="ECO:0000256" key="9">
    <source>
        <dbReference type="ARBA" id="ARBA00022499"/>
    </source>
</evidence>
<dbReference type="Gene3D" id="1.20.1310.10">
    <property type="entry name" value="Cullin Repeats"/>
    <property type="match status" value="4"/>
</dbReference>
<dbReference type="Gene3D" id="1.10.10.10">
    <property type="entry name" value="Winged helix-like DNA-binding domain superfamily/Winged helix DNA-binding domain"/>
    <property type="match status" value="1"/>
</dbReference>
<dbReference type="SUPFAM" id="SSF75632">
    <property type="entry name" value="Cullin homology domain"/>
    <property type="match status" value="1"/>
</dbReference>
<comment type="subunit">
    <text evidence="5">Associates with DNA double-strand breaks.</text>
</comment>
<evidence type="ECO:0000256" key="8">
    <source>
        <dbReference type="ARBA" id="ARBA00022454"/>
    </source>
</evidence>
<dbReference type="SUPFAM" id="SSF74788">
    <property type="entry name" value="Cullin repeat-like"/>
    <property type="match status" value="1"/>
</dbReference>
<keyword evidence="12 25" id="KW-0547">Nucleotide-binding</keyword>
<dbReference type="Pfam" id="PF02260">
    <property type="entry name" value="FATC"/>
    <property type="match status" value="1"/>
</dbReference>
<keyword evidence="9" id="KW-1017">Isopeptide bond</keyword>
<dbReference type="PROSITE" id="PS00915">
    <property type="entry name" value="PI3_4_KINASE_1"/>
    <property type="match status" value="1"/>
</dbReference>
<dbReference type="EMBL" id="LCWV01000007">
    <property type="protein sequence ID" value="PWI71611.1"/>
    <property type="molecule type" value="Genomic_DNA"/>
</dbReference>
<feature type="compositionally biased region" description="Low complexity" evidence="26">
    <location>
        <begin position="2994"/>
        <end position="3007"/>
    </location>
</feature>
<reference evidence="31 32" key="1">
    <citation type="journal article" date="2016" name="Front. Microbiol.">
        <title>Genome and transcriptome sequences reveal the specific parasitism of the nematophagous Purpureocillium lilacinum 36-1.</title>
        <authorList>
            <person name="Xie J."/>
            <person name="Li S."/>
            <person name="Mo C."/>
            <person name="Xiao X."/>
            <person name="Peng D."/>
            <person name="Wang G."/>
            <person name="Xiao Y."/>
        </authorList>
    </citation>
    <scope>NUCLEOTIDE SEQUENCE [LARGE SCALE GENOMIC DNA]</scope>
    <source>
        <strain evidence="31 32">36-1</strain>
    </source>
</reference>
<evidence type="ECO:0000259" key="27">
    <source>
        <dbReference type="PROSITE" id="PS50069"/>
    </source>
</evidence>
<evidence type="ECO:0000256" key="23">
    <source>
        <dbReference type="PROSITE-ProRule" id="PRU00330"/>
    </source>
</evidence>
<feature type="compositionally biased region" description="Basic residues" evidence="26">
    <location>
        <begin position="3060"/>
        <end position="3071"/>
    </location>
</feature>
<feature type="compositionally biased region" description="Polar residues" evidence="26">
    <location>
        <begin position="196"/>
        <end position="211"/>
    </location>
</feature>
<evidence type="ECO:0000256" key="16">
    <source>
        <dbReference type="ARBA" id="ARBA00022843"/>
    </source>
</evidence>
<keyword evidence="8 25" id="KW-0158">Chromosome</keyword>
<feature type="domain" description="PI3K/PI4K catalytic" evidence="28">
    <location>
        <begin position="2563"/>
        <end position="2874"/>
    </location>
</feature>
<dbReference type="CDD" id="cd05171">
    <property type="entry name" value="PIKKc_ATM"/>
    <property type="match status" value="1"/>
</dbReference>
<evidence type="ECO:0000256" key="7">
    <source>
        <dbReference type="ARBA" id="ARBA00014619"/>
    </source>
</evidence>
<dbReference type="Pfam" id="PF10557">
    <property type="entry name" value="Cullin_Nedd8"/>
    <property type="match status" value="1"/>
</dbReference>
<comment type="similarity">
    <text evidence="4 25">Belongs to the PI3/PI4-kinase family. ATM subfamily.</text>
</comment>
<evidence type="ECO:0000256" key="2">
    <source>
        <dbReference type="ARBA" id="ARBA00004574"/>
    </source>
</evidence>
<protein>
    <recommendedName>
        <fullName evidence="7 25">Serine/threonine-protein kinase Tel1</fullName>
        <ecNumber evidence="6 25">2.7.11.1</ecNumber>
    </recommendedName>
</protein>
<organism evidence="31 32">
    <name type="scientific">Purpureocillium lilacinum</name>
    <name type="common">Paecilomyces lilacinus</name>
    <dbReference type="NCBI Taxonomy" id="33203"/>
    <lineage>
        <taxon>Eukaryota</taxon>
        <taxon>Fungi</taxon>
        <taxon>Dikarya</taxon>
        <taxon>Ascomycota</taxon>
        <taxon>Pezizomycotina</taxon>
        <taxon>Sordariomycetes</taxon>
        <taxon>Hypocreomycetidae</taxon>
        <taxon>Hypocreales</taxon>
        <taxon>Ophiocordycipitaceae</taxon>
        <taxon>Purpureocillium</taxon>
    </lineage>
</organism>
<dbReference type="PANTHER" id="PTHR37079:SF4">
    <property type="entry name" value="SERINE_THREONINE-PROTEIN KINASE ATM"/>
    <property type="match status" value="1"/>
</dbReference>
<dbReference type="Pfam" id="PF26557">
    <property type="entry name" value="Cullin_AB"/>
    <property type="match status" value="1"/>
</dbReference>
<dbReference type="InterPro" id="IPR059120">
    <property type="entry name" value="Cullin-like_AB"/>
</dbReference>
<comment type="caution">
    <text evidence="31">The sequence shown here is derived from an EMBL/GenBank/DDBJ whole genome shotgun (WGS) entry which is preliminary data.</text>
</comment>
<dbReference type="InterPro" id="IPR021668">
    <property type="entry name" value="TAN"/>
</dbReference>
<gene>
    <name evidence="31" type="ORF">PCL_11705</name>
</gene>
<dbReference type="SMART" id="SM01342">
    <property type="entry name" value="TAN"/>
    <property type="match status" value="1"/>
</dbReference>
<evidence type="ECO:0000256" key="19">
    <source>
        <dbReference type="ARBA" id="ARBA00023242"/>
    </source>
</evidence>
<dbReference type="GO" id="GO:0106310">
    <property type="term" value="F:protein serine kinase activity"/>
    <property type="evidence" value="ECO:0007669"/>
    <property type="project" value="RHEA"/>
</dbReference>
<keyword evidence="11 25" id="KW-0808">Transferase</keyword>
<feature type="compositionally biased region" description="Polar residues" evidence="26">
    <location>
        <begin position="869"/>
        <end position="879"/>
    </location>
</feature>
<feature type="region of interest" description="Disordered" evidence="26">
    <location>
        <begin position="2847"/>
        <end position="2878"/>
    </location>
</feature>
<keyword evidence="17 25" id="KW-0156">Chromatin regulator</keyword>
<dbReference type="InterPro" id="IPR036317">
    <property type="entry name" value="Cullin_homology_sf"/>
</dbReference>
<keyword evidence="19 25" id="KW-0539">Nucleus</keyword>
<evidence type="ECO:0000256" key="13">
    <source>
        <dbReference type="ARBA" id="ARBA00022763"/>
    </source>
</evidence>
<name>A0A2U3EAT4_PURLI</name>
<evidence type="ECO:0000256" key="10">
    <source>
        <dbReference type="ARBA" id="ARBA00022527"/>
    </source>
</evidence>
<dbReference type="Proteomes" id="UP000245956">
    <property type="component" value="Unassembled WGS sequence"/>
</dbReference>
<keyword evidence="18 25" id="KW-0779">Telomere</keyword>
<dbReference type="InterPro" id="IPR019559">
    <property type="entry name" value="Cullin_neddylation_domain"/>
</dbReference>
<dbReference type="PROSITE" id="PS00916">
    <property type="entry name" value="PI3_4_KINASE_2"/>
    <property type="match status" value="1"/>
</dbReference>
<dbReference type="PROSITE" id="PS51189">
    <property type="entry name" value="FAT"/>
    <property type="match status" value="1"/>
</dbReference>
<feature type="region of interest" description="Disordered" evidence="26">
    <location>
        <begin position="2986"/>
        <end position="3007"/>
    </location>
</feature>
<dbReference type="PROSITE" id="PS51190">
    <property type="entry name" value="FATC"/>
    <property type="match status" value="1"/>
</dbReference>
<dbReference type="Pfam" id="PF00888">
    <property type="entry name" value="Cullin"/>
    <property type="match status" value="1"/>
</dbReference>
<feature type="compositionally biased region" description="Basic and acidic residues" evidence="26">
    <location>
        <begin position="2847"/>
        <end position="2866"/>
    </location>
</feature>